<sequence>MIAKISRGWRAEGLIRYLMGPGRFNEHTGQRIVATWDRAPETHQPAQAADGSFDVRALVDDLSMPAVAAGVGLREPVVEQGKRMPQGPVWHCSLRNSPEDPALTDEQWARVVEDLLDRTGIARRGDPDGCRWVAIRHADDHVHVAAVLVRQESGKRVHPYRDFVRARETCQAAEAKLGLAATAGADRSSVTGPSQAEQEKAARREMNESSRERREASAEERSECPREWLRRMARVAAVQARDPEAFVAALGELGVLVRPRYGPQEQDPESGEQHASMVGYSVAAPGDVTRAGQPVWFSGRTLARDLSLPNLVLRWDSAPAPVPVSGTAEETHRATVSPRERAAAIDDAVSTMEHATATLAAGETGANADGVAHAAGDMLAAVGAVTGRQDQGERVRRAAGNDLDRATRVPGKVLPSRWSPVAKALRQSAWRLAATRTVGRHGSGDGARLVLALAALVAEIAALRETQARLAQAQAARRSCTALRSSAQATSARTTSNGPGRGQTTTTSRQRPQQPSPGPARAAKARQENQTRGRGR</sequence>
<evidence type="ECO:0000259" key="2">
    <source>
        <dbReference type="Pfam" id="PF03432"/>
    </source>
</evidence>
<feature type="region of interest" description="Disordered" evidence="1">
    <location>
        <begin position="183"/>
        <end position="224"/>
    </location>
</feature>
<evidence type="ECO:0000313" key="4">
    <source>
        <dbReference type="Proteomes" id="UP000199614"/>
    </source>
</evidence>
<feature type="compositionally biased region" description="Low complexity" evidence="1">
    <location>
        <begin position="484"/>
        <end position="513"/>
    </location>
</feature>
<feature type="compositionally biased region" description="Basic and acidic residues" evidence="1">
    <location>
        <begin position="197"/>
        <end position="224"/>
    </location>
</feature>
<dbReference type="STRING" id="260086.SAMN05216207_104719"/>
<dbReference type="AlphaFoldDB" id="A0A1I5GJ06"/>
<evidence type="ECO:0000313" key="3">
    <source>
        <dbReference type="EMBL" id="SFO35968.1"/>
    </source>
</evidence>
<keyword evidence="4" id="KW-1185">Reference proteome</keyword>
<dbReference type="Pfam" id="PF03432">
    <property type="entry name" value="Relaxase"/>
    <property type="match status" value="1"/>
</dbReference>
<protein>
    <submittedName>
        <fullName evidence="3">Relaxase/Mobilisation nuclease domain-containing protein</fullName>
    </submittedName>
</protein>
<feature type="compositionally biased region" description="Basic and acidic residues" evidence="1">
    <location>
        <begin position="525"/>
        <end position="536"/>
    </location>
</feature>
<dbReference type="EMBL" id="FOUY01000047">
    <property type="protein sequence ID" value="SFO35968.1"/>
    <property type="molecule type" value="Genomic_DNA"/>
</dbReference>
<gene>
    <name evidence="3" type="ORF">SAMN05216207_104719</name>
</gene>
<evidence type="ECO:0000256" key="1">
    <source>
        <dbReference type="SAM" id="MobiDB-lite"/>
    </source>
</evidence>
<feature type="region of interest" description="Disordered" evidence="1">
    <location>
        <begin position="484"/>
        <end position="536"/>
    </location>
</feature>
<reference evidence="3 4" key="1">
    <citation type="submission" date="2016-10" db="EMBL/GenBank/DDBJ databases">
        <authorList>
            <person name="de Groot N.N."/>
        </authorList>
    </citation>
    <scope>NUCLEOTIDE SEQUENCE [LARGE SCALE GENOMIC DNA]</scope>
    <source>
        <strain evidence="3 4">CGMCC 4.1877</strain>
    </source>
</reference>
<name>A0A1I5GJ06_PSUAM</name>
<dbReference type="RefSeq" id="WP_093353694.1">
    <property type="nucleotide sequence ID" value="NZ_FOUY01000047.1"/>
</dbReference>
<dbReference type="Proteomes" id="UP000199614">
    <property type="component" value="Unassembled WGS sequence"/>
</dbReference>
<accession>A0A1I5GJ06</accession>
<dbReference type="InterPro" id="IPR005094">
    <property type="entry name" value="Endonuclease_MobA/VirD2"/>
</dbReference>
<proteinExistence type="predicted"/>
<dbReference type="OrthoDB" id="4382201at2"/>
<organism evidence="3 4">
    <name type="scientific">Pseudonocardia ammonioxydans</name>
    <dbReference type="NCBI Taxonomy" id="260086"/>
    <lineage>
        <taxon>Bacteria</taxon>
        <taxon>Bacillati</taxon>
        <taxon>Actinomycetota</taxon>
        <taxon>Actinomycetes</taxon>
        <taxon>Pseudonocardiales</taxon>
        <taxon>Pseudonocardiaceae</taxon>
        <taxon>Pseudonocardia</taxon>
    </lineage>
</organism>
<feature type="domain" description="MobA/VirD2-like nuclease" evidence="2">
    <location>
        <begin position="86"/>
        <end position="179"/>
    </location>
</feature>